<evidence type="ECO:0000313" key="3">
    <source>
        <dbReference type="EMBL" id="ABQ30523.1"/>
    </source>
</evidence>
<feature type="domain" description="YMGG-like Gly-zipper" evidence="2">
    <location>
        <begin position="67"/>
        <end position="109"/>
    </location>
</feature>
<evidence type="ECO:0000313" key="4">
    <source>
        <dbReference type="Proteomes" id="UP000000245"/>
    </source>
</evidence>
<evidence type="ECO:0000259" key="2">
    <source>
        <dbReference type="Pfam" id="PF13441"/>
    </source>
</evidence>
<evidence type="ECO:0000256" key="1">
    <source>
        <dbReference type="SAM" id="Phobius"/>
    </source>
</evidence>
<dbReference type="EMBL" id="CP000697">
    <property type="protein sequence ID" value="ABQ30523.1"/>
    <property type="molecule type" value="Genomic_DNA"/>
</dbReference>
<keyword evidence="1" id="KW-0472">Membrane</keyword>
<dbReference type="HOGENOM" id="CLU_165904_0_0_5"/>
<accession>A5FY41</accession>
<gene>
    <name evidence="3" type="ordered locus">Acry_1312</name>
</gene>
<organism evidence="3 4">
    <name type="scientific">Acidiphilium cryptum (strain JF-5)</name>
    <dbReference type="NCBI Taxonomy" id="349163"/>
    <lineage>
        <taxon>Bacteria</taxon>
        <taxon>Pseudomonadati</taxon>
        <taxon>Pseudomonadota</taxon>
        <taxon>Alphaproteobacteria</taxon>
        <taxon>Acetobacterales</taxon>
        <taxon>Acidocellaceae</taxon>
        <taxon>Acidiphilium</taxon>
    </lineage>
</organism>
<name>A5FY41_ACICJ</name>
<proteinExistence type="predicted"/>
<keyword evidence="1" id="KW-0812">Transmembrane</keyword>
<dbReference type="AlphaFoldDB" id="A5FY41"/>
<keyword evidence="4" id="KW-1185">Reference proteome</keyword>
<dbReference type="KEGG" id="acr:Acry_1312"/>
<reference evidence="3 4" key="1">
    <citation type="submission" date="2007-05" db="EMBL/GenBank/DDBJ databases">
        <title>Complete sequence of chromosome of Acidiphilium cryptum JF-5.</title>
        <authorList>
            <consortium name="US DOE Joint Genome Institute"/>
            <person name="Copeland A."/>
            <person name="Lucas S."/>
            <person name="Lapidus A."/>
            <person name="Barry K."/>
            <person name="Detter J.C."/>
            <person name="Glavina del Rio T."/>
            <person name="Hammon N."/>
            <person name="Israni S."/>
            <person name="Dalin E."/>
            <person name="Tice H."/>
            <person name="Pitluck S."/>
            <person name="Sims D."/>
            <person name="Brettin T."/>
            <person name="Bruce D."/>
            <person name="Han C."/>
            <person name="Schmutz J."/>
            <person name="Larimer F."/>
            <person name="Land M."/>
            <person name="Hauser L."/>
            <person name="Kyrpides N."/>
            <person name="Kim E."/>
            <person name="Magnuson T."/>
            <person name="Richardson P."/>
        </authorList>
    </citation>
    <scope>NUCLEOTIDE SEQUENCE [LARGE SCALE GENOMIC DNA]</scope>
    <source>
        <strain evidence="3 4">JF-5</strain>
    </source>
</reference>
<dbReference type="InterPro" id="IPR027367">
    <property type="entry name" value="Gly-zipper_YMGG"/>
</dbReference>
<dbReference type="Pfam" id="PF13441">
    <property type="entry name" value="Gly-zipper_YMGG"/>
    <property type="match status" value="1"/>
</dbReference>
<dbReference type="Proteomes" id="UP000000245">
    <property type="component" value="Chromosome"/>
</dbReference>
<sequence length="120" mass="11509">MPRSRPIVAVTMPTCGGHAVATRNPISLETKQGDPEMTVRSKQVLIVPVLLSVVALGLAGCGYTPGQRALSGGAIGAGTGAILGAATGGSAATGALIGGAVGAIGGAVTNPNQVNLGRAP</sequence>
<dbReference type="eggNOG" id="ENOG50336UJ">
    <property type="taxonomic scope" value="Bacteria"/>
</dbReference>
<feature type="transmembrane region" description="Helical" evidence="1">
    <location>
        <begin position="43"/>
        <end position="63"/>
    </location>
</feature>
<dbReference type="STRING" id="349163.Acry_1312"/>
<keyword evidence="1" id="KW-1133">Transmembrane helix</keyword>
<protein>
    <recommendedName>
        <fullName evidence="2">YMGG-like Gly-zipper domain-containing protein</fullName>
    </recommendedName>
</protein>